<accession>A0ABV8BTX4</accession>
<evidence type="ECO:0008006" key="4">
    <source>
        <dbReference type="Google" id="ProtNLM"/>
    </source>
</evidence>
<reference evidence="3" key="1">
    <citation type="journal article" date="2019" name="Int. J. Syst. Evol. Microbiol.">
        <title>The Global Catalogue of Microorganisms (GCM) 10K type strain sequencing project: providing services to taxonomists for standard genome sequencing and annotation.</title>
        <authorList>
            <consortium name="The Broad Institute Genomics Platform"/>
            <consortium name="The Broad Institute Genome Sequencing Center for Infectious Disease"/>
            <person name="Wu L."/>
            <person name="Ma J."/>
        </authorList>
    </citation>
    <scope>NUCLEOTIDE SEQUENCE [LARGE SCALE GENOMIC DNA]</scope>
    <source>
        <strain evidence="3">CGMCC 4.7405</strain>
    </source>
</reference>
<evidence type="ECO:0000313" key="2">
    <source>
        <dbReference type="EMBL" id="MFC3893738.1"/>
    </source>
</evidence>
<evidence type="ECO:0000313" key="3">
    <source>
        <dbReference type="Proteomes" id="UP001595690"/>
    </source>
</evidence>
<dbReference type="Proteomes" id="UP001595690">
    <property type="component" value="Unassembled WGS sequence"/>
</dbReference>
<sequence length="175" mass="18984">MRPAALFLLIVVLTAASTAPAHLPDHERQQIAELAQRYLQHRADKVTNSPQVAGFGVATTDSLAAGLRDDERKLRARNALYSSLPGRGYSRAVVSTTLRRLHVDPDGSVVVHVREVTELHFARTGSVTHSTFSMTTVLVFDRTATGWVLAAAIRPPGTACGMPAETEFCGHLTER</sequence>
<keyword evidence="3" id="KW-1185">Reference proteome</keyword>
<protein>
    <recommendedName>
        <fullName evidence="4">DUF4440 domain-containing protein</fullName>
    </recommendedName>
</protein>
<organism evidence="2 3">
    <name type="scientific">Lentzea rhizosphaerae</name>
    <dbReference type="NCBI Taxonomy" id="2041025"/>
    <lineage>
        <taxon>Bacteria</taxon>
        <taxon>Bacillati</taxon>
        <taxon>Actinomycetota</taxon>
        <taxon>Actinomycetes</taxon>
        <taxon>Pseudonocardiales</taxon>
        <taxon>Pseudonocardiaceae</taxon>
        <taxon>Lentzea</taxon>
    </lineage>
</organism>
<comment type="caution">
    <text evidence="2">The sequence shown here is derived from an EMBL/GenBank/DDBJ whole genome shotgun (WGS) entry which is preliminary data.</text>
</comment>
<dbReference type="EMBL" id="JBHRZI010000015">
    <property type="protein sequence ID" value="MFC3893738.1"/>
    <property type="molecule type" value="Genomic_DNA"/>
</dbReference>
<feature type="chain" id="PRO_5045730821" description="DUF4440 domain-containing protein" evidence="1">
    <location>
        <begin position="22"/>
        <end position="175"/>
    </location>
</feature>
<dbReference type="RefSeq" id="WP_382374488.1">
    <property type="nucleotide sequence ID" value="NZ_JBHRZI010000015.1"/>
</dbReference>
<gene>
    <name evidence="2" type="ORF">ACFOWZ_19870</name>
</gene>
<feature type="signal peptide" evidence="1">
    <location>
        <begin position="1"/>
        <end position="21"/>
    </location>
</feature>
<evidence type="ECO:0000256" key="1">
    <source>
        <dbReference type="SAM" id="SignalP"/>
    </source>
</evidence>
<name>A0ABV8BTX4_9PSEU</name>
<proteinExistence type="predicted"/>
<keyword evidence="1" id="KW-0732">Signal</keyword>